<protein>
    <submittedName>
        <fullName evidence="1">Uncharacterized protein</fullName>
    </submittedName>
</protein>
<gene>
    <name evidence="1" type="ORF">CTM50_04330</name>
</gene>
<proteinExistence type="predicted"/>
<evidence type="ECO:0000313" key="2">
    <source>
        <dbReference type="Proteomes" id="UP000229323"/>
    </source>
</evidence>
<organism evidence="1 2">
    <name type="scientific">Prevotella intermedia</name>
    <dbReference type="NCBI Taxonomy" id="28131"/>
    <lineage>
        <taxon>Bacteria</taxon>
        <taxon>Pseudomonadati</taxon>
        <taxon>Bacteroidota</taxon>
        <taxon>Bacteroidia</taxon>
        <taxon>Bacteroidales</taxon>
        <taxon>Prevotellaceae</taxon>
        <taxon>Prevotella</taxon>
    </lineage>
</organism>
<accession>A0A2D3NA94</accession>
<reference evidence="1 2" key="1">
    <citation type="submission" date="2017-11" db="EMBL/GenBank/DDBJ databases">
        <title>Genome sequencing of Prevotella intermedia KCOM 2033.</title>
        <authorList>
            <person name="Kook J.-K."/>
            <person name="Park S.-N."/>
            <person name="Lim Y.K."/>
        </authorList>
    </citation>
    <scope>NUCLEOTIDE SEQUENCE [LARGE SCALE GENOMIC DNA]</scope>
    <source>
        <strain evidence="1 2">KCOM 2033</strain>
    </source>
</reference>
<dbReference type="EMBL" id="CP024696">
    <property type="protein sequence ID" value="ATV52337.1"/>
    <property type="molecule type" value="Genomic_DNA"/>
</dbReference>
<evidence type="ECO:0000313" key="1">
    <source>
        <dbReference type="EMBL" id="ATV52337.1"/>
    </source>
</evidence>
<sequence>MLVKNIYTFVACFSSIKRVVQAKVAWWRKGDLPIGWCFRKLAESDELSNACGFCGRWNNARNWVGMLYLS</sequence>
<name>A0A2D3NA94_PREIN</name>
<dbReference type="AlphaFoldDB" id="A0A2D3NA94"/>
<dbReference type="Proteomes" id="UP000229323">
    <property type="component" value="Chromosome"/>
</dbReference>